<organism evidence="2 3">
    <name type="scientific">Jannaschia donghaensis</name>
    <dbReference type="NCBI Taxonomy" id="420998"/>
    <lineage>
        <taxon>Bacteria</taxon>
        <taxon>Pseudomonadati</taxon>
        <taxon>Pseudomonadota</taxon>
        <taxon>Alphaproteobacteria</taxon>
        <taxon>Rhodobacterales</taxon>
        <taxon>Roseobacteraceae</taxon>
        <taxon>Jannaschia</taxon>
    </lineage>
</organism>
<dbReference type="EMBL" id="CXSU01000012">
    <property type="protein sequence ID" value="CTQ50738.1"/>
    <property type="molecule type" value="Genomic_DNA"/>
</dbReference>
<reference evidence="2 3" key="1">
    <citation type="submission" date="2015-07" db="EMBL/GenBank/DDBJ databases">
        <authorList>
            <person name="Noorani M."/>
        </authorList>
    </citation>
    <scope>NUCLEOTIDE SEQUENCE [LARGE SCALE GENOMIC DNA]</scope>
    <source>
        <strain evidence="2 3">CECT 7802</strain>
    </source>
</reference>
<accession>A0A0M6YK50</accession>
<evidence type="ECO:0000259" key="1">
    <source>
        <dbReference type="Pfam" id="PF20109"/>
    </source>
</evidence>
<name>A0A0M6YK50_9RHOB</name>
<evidence type="ECO:0000313" key="3">
    <source>
        <dbReference type="Proteomes" id="UP000049222"/>
    </source>
</evidence>
<evidence type="ECO:0000313" key="2">
    <source>
        <dbReference type="EMBL" id="CTQ50738.1"/>
    </source>
</evidence>
<dbReference type="Proteomes" id="UP000049222">
    <property type="component" value="Unassembled WGS sequence"/>
</dbReference>
<proteinExistence type="predicted"/>
<keyword evidence="3" id="KW-1185">Reference proteome</keyword>
<dbReference type="Pfam" id="PF20109">
    <property type="entry name" value="Trans_reg_dom"/>
    <property type="match status" value="1"/>
</dbReference>
<gene>
    <name evidence="2" type="ORF">JDO7802_02765</name>
</gene>
<dbReference type="RefSeq" id="WP_222836408.1">
    <property type="nucleotide sequence ID" value="NZ_CXSU01000012.1"/>
</dbReference>
<feature type="domain" description="Transcriptional regulator-like" evidence="1">
    <location>
        <begin position="4"/>
        <end position="53"/>
    </location>
</feature>
<dbReference type="InterPro" id="IPR045465">
    <property type="entry name" value="Trans_reg_dom"/>
</dbReference>
<dbReference type="STRING" id="420998.JDO7802_02765"/>
<dbReference type="AlphaFoldDB" id="A0A0M6YK50"/>
<sequence>MSRNWRSETDYDYIKELDASGLAWECLRRNPRYCAAFPTMTDAEAVTWGLRFPGRS</sequence>
<protein>
    <recommendedName>
        <fullName evidence="1">Transcriptional regulator-like domain-containing protein</fullName>
    </recommendedName>
</protein>